<evidence type="ECO:0000313" key="1">
    <source>
        <dbReference type="EMBL" id="GAT58606.1"/>
    </source>
</evidence>
<dbReference type="Proteomes" id="UP000815677">
    <property type="component" value="Unassembled WGS sequence"/>
</dbReference>
<sequence>MLRRRHEEKEGDLVPRACVATSPAVERPRDPAALTSSLLRQLHRKALHDCIVKRCIQSLRRARRWST</sequence>
<dbReference type="EMBL" id="DF849752">
    <property type="protein sequence ID" value="GAT58606.1"/>
    <property type="molecule type" value="Genomic_DNA"/>
</dbReference>
<reference evidence="1" key="1">
    <citation type="submission" date="2014-09" db="EMBL/GenBank/DDBJ databases">
        <title>Genome sequence of the luminous mushroom Mycena chlorophos for searching fungal bioluminescence genes.</title>
        <authorList>
            <person name="Tanaka Y."/>
            <person name="Kasuga D."/>
            <person name="Oba Y."/>
            <person name="Hase S."/>
            <person name="Sato K."/>
            <person name="Oba Y."/>
            <person name="Sakakibara Y."/>
        </authorList>
    </citation>
    <scope>NUCLEOTIDE SEQUENCE</scope>
</reference>
<organism evidence="1 2">
    <name type="scientific">Mycena chlorophos</name>
    <name type="common">Agaric fungus</name>
    <name type="synonym">Agaricus chlorophos</name>
    <dbReference type="NCBI Taxonomy" id="658473"/>
    <lineage>
        <taxon>Eukaryota</taxon>
        <taxon>Fungi</taxon>
        <taxon>Dikarya</taxon>
        <taxon>Basidiomycota</taxon>
        <taxon>Agaricomycotina</taxon>
        <taxon>Agaricomycetes</taxon>
        <taxon>Agaricomycetidae</taxon>
        <taxon>Agaricales</taxon>
        <taxon>Marasmiineae</taxon>
        <taxon>Mycenaceae</taxon>
        <taxon>Mycena</taxon>
    </lineage>
</organism>
<proteinExistence type="predicted"/>
<gene>
    <name evidence="1" type="ORF">MCHLO_15017</name>
</gene>
<keyword evidence="2" id="KW-1185">Reference proteome</keyword>
<name>A0ABQ0M5J1_MYCCL</name>
<evidence type="ECO:0000313" key="2">
    <source>
        <dbReference type="Proteomes" id="UP000815677"/>
    </source>
</evidence>
<protein>
    <submittedName>
        <fullName evidence="1">Uncharacterized protein</fullName>
    </submittedName>
</protein>
<accession>A0ABQ0M5J1</accession>